<organism evidence="11 12">
    <name type="scientific">Diplocloster modestus</name>
    <dbReference type="NCBI Taxonomy" id="2850322"/>
    <lineage>
        <taxon>Bacteria</taxon>
        <taxon>Bacillati</taxon>
        <taxon>Bacillota</taxon>
        <taxon>Clostridia</taxon>
        <taxon>Lachnospirales</taxon>
        <taxon>Lachnospiraceae</taxon>
        <taxon>Diplocloster</taxon>
    </lineage>
</organism>
<keyword evidence="3" id="KW-0597">Phosphoprotein</keyword>
<evidence type="ECO:0000256" key="3">
    <source>
        <dbReference type="ARBA" id="ARBA00022553"/>
    </source>
</evidence>
<evidence type="ECO:0000256" key="4">
    <source>
        <dbReference type="ARBA" id="ARBA00022723"/>
    </source>
</evidence>
<dbReference type="InterPro" id="IPR010972">
    <property type="entry name" value="Beta-PGM"/>
</dbReference>
<dbReference type="EC" id="5.4.2.6" evidence="9"/>
<dbReference type="RefSeq" id="WP_238727115.1">
    <property type="nucleotide sequence ID" value="NZ_JAHQCX010000013.1"/>
</dbReference>
<evidence type="ECO:0000256" key="6">
    <source>
        <dbReference type="ARBA" id="ARBA00023235"/>
    </source>
</evidence>
<comment type="cofactor">
    <cofactor evidence="1">
        <name>Mg(2+)</name>
        <dbReference type="ChEBI" id="CHEBI:18420"/>
    </cofactor>
</comment>
<comment type="similarity">
    <text evidence="2">Belongs to the HAD-like hydrolase superfamily. CbbY/CbbZ/Gph/YieH family.</text>
</comment>
<dbReference type="InterPro" id="IPR023214">
    <property type="entry name" value="HAD_sf"/>
</dbReference>
<dbReference type="NCBIfam" id="TIGR01509">
    <property type="entry name" value="HAD-SF-IA-v3"/>
    <property type="match status" value="1"/>
</dbReference>
<dbReference type="Pfam" id="PF00702">
    <property type="entry name" value="Hydrolase"/>
    <property type="match status" value="1"/>
</dbReference>
<protein>
    <recommendedName>
        <fullName evidence="10">Beta-phosphoglucomutase</fullName>
        <ecNumber evidence="9">5.4.2.6</ecNumber>
    </recommendedName>
</protein>
<dbReference type="NCBIfam" id="TIGR01990">
    <property type="entry name" value="bPGM"/>
    <property type="match status" value="1"/>
</dbReference>
<comment type="catalytic activity">
    <reaction evidence="8">
        <text>beta-D-glucose 1-phosphate = beta-D-glucose 6-phosphate</text>
        <dbReference type="Rhea" id="RHEA:20113"/>
        <dbReference type="ChEBI" id="CHEBI:57684"/>
        <dbReference type="ChEBI" id="CHEBI:58247"/>
        <dbReference type="EC" id="5.4.2.6"/>
    </reaction>
</comment>
<evidence type="ECO:0000256" key="8">
    <source>
        <dbReference type="ARBA" id="ARBA00044926"/>
    </source>
</evidence>
<dbReference type="NCBIfam" id="TIGR02009">
    <property type="entry name" value="PGMB-YQAB-SF"/>
    <property type="match status" value="1"/>
</dbReference>
<dbReference type="InterPro" id="IPR006439">
    <property type="entry name" value="HAD-SF_hydro_IA"/>
</dbReference>
<evidence type="ECO:0000256" key="2">
    <source>
        <dbReference type="ARBA" id="ARBA00006171"/>
    </source>
</evidence>
<evidence type="ECO:0000256" key="7">
    <source>
        <dbReference type="ARBA" id="ARBA00023277"/>
    </source>
</evidence>
<keyword evidence="6 11" id="KW-0413">Isomerase</keyword>
<dbReference type="SUPFAM" id="SSF56784">
    <property type="entry name" value="HAD-like"/>
    <property type="match status" value="1"/>
</dbReference>
<reference evidence="11 12" key="1">
    <citation type="submission" date="2021-06" db="EMBL/GenBank/DDBJ databases">
        <title>Description of novel taxa of the family Lachnospiraceae.</title>
        <authorList>
            <person name="Chaplin A.V."/>
            <person name="Sokolova S.R."/>
            <person name="Pikina A.P."/>
            <person name="Korzhanova M."/>
            <person name="Belova V."/>
            <person name="Korostin D."/>
            <person name="Efimov B.A."/>
        </authorList>
    </citation>
    <scope>NUCLEOTIDE SEQUENCE [LARGE SCALE GENOMIC DNA]</scope>
    <source>
        <strain evidence="11 12">ASD4241</strain>
    </source>
</reference>
<dbReference type="EMBL" id="JAHQCX010000013">
    <property type="protein sequence ID" value="MBU9727729.1"/>
    <property type="molecule type" value="Genomic_DNA"/>
</dbReference>
<dbReference type="SFLD" id="SFLDS00003">
    <property type="entry name" value="Haloacid_Dehalogenase"/>
    <property type="match status" value="1"/>
</dbReference>
<dbReference type="Gene3D" id="3.40.50.1000">
    <property type="entry name" value="HAD superfamily/HAD-like"/>
    <property type="match status" value="1"/>
</dbReference>
<dbReference type="Proteomes" id="UP001314681">
    <property type="component" value="Unassembled WGS sequence"/>
</dbReference>
<accession>A0ABS6KB31</accession>
<gene>
    <name evidence="11" type="primary">pgmB</name>
    <name evidence="11" type="ORF">KTH90_17095</name>
</gene>
<dbReference type="GO" id="GO:0008801">
    <property type="term" value="F:beta-phosphoglucomutase activity"/>
    <property type="evidence" value="ECO:0007669"/>
    <property type="project" value="UniProtKB-EC"/>
</dbReference>
<dbReference type="PANTHER" id="PTHR46193">
    <property type="entry name" value="6-PHOSPHOGLUCONATE PHOSPHATASE"/>
    <property type="match status" value="1"/>
</dbReference>
<evidence type="ECO:0000256" key="1">
    <source>
        <dbReference type="ARBA" id="ARBA00001946"/>
    </source>
</evidence>
<name>A0ABS6KB31_9FIRM</name>
<keyword evidence="7" id="KW-0119">Carbohydrate metabolism</keyword>
<dbReference type="Gene3D" id="1.10.150.240">
    <property type="entry name" value="Putative phosphatase, domain 2"/>
    <property type="match status" value="1"/>
</dbReference>
<dbReference type="InterPro" id="IPR023198">
    <property type="entry name" value="PGP-like_dom2"/>
</dbReference>
<dbReference type="SFLD" id="SFLDG01135">
    <property type="entry name" value="C1.5.6:_HAD__Beta-PGM__Phospha"/>
    <property type="match status" value="1"/>
</dbReference>
<dbReference type="SFLD" id="SFLDG01129">
    <property type="entry name" value="C1.5:_HAD__Beta-PGM__Phosphata"/>
    <property type="match status" value="1"/>
</dbReference>
<sequence length="222" mass="24920">MKQVKDIRGIIFDLDGVLVNTDRYHYQAWKQIADKLGVYFDETVNNRLRGVSRMDSLEIILENYTGKKLNPEQKARMAEGKNRLYRGFLENMTPAAVSAENRRVLEVLREKGYRLALGSSSKNAGFILNKVELMRYFDAVSDGNHISRSKPDPEVFLKAAEYLKLPARQCAVVEDACAGIDAALAGGMTAVGIGDAAGYEKADYTLECLEELLQVLEEKRYD</sequence>
<evidence type="ECO:0000313" key="12">
    <source>
        <dbReference type="Proteomes" id="UP001314681"/>
    </source>
</evidence>
<dbReference type="InterPro" id="IPR036412">
    <property type="entry name" value="HAD-like_sf"/>
</dbReference>
<dbReference type="InterPro" id="IPR051600">
    <property type="entry name" value="Beta-PGM-like"/>
</dbReference>
<dbReference type="InterPro" id="IPR010976">
    <property type="entry name" value="B-phosphoglucomutase_hydrolase"/>
</dbReference>
<evidence type="ECO:0000256" key="9">
    <source>
        <dbReference type="ARBA" id="ARBA00044968"/>
    </source>
</evidence>
<comment type="caution">
    <text evidence="11">The sequence shown here is derived from an EMBL/GenBank/DDBJ whole genome shotgun (WGS) entry which is preliminary data.</text>
</comment>
<keyword evidence="4" id="KW-0479">Metal-binding</keyword>
<evidence type="ECO:0000313" key="11">
    <source>
        <dbReference type="EMBL" id="MBU9727729.1"/>
    </source>
</evidence>
<keyword evidence="12" id="KW-1185">Reference proteome</keyword>
<dbReference type="PANTHER" id="PTHR46193:SF18">
    <property type="entry name" value="HEXITOL PHOSPHATASE B"/>
    <property type="match status" value="1"/>
</dbReference>
<evidence type="ECO:0000256" key="10">
    <source>
        <dbReference type="ARBA" id="ARBA00044991"/>
    </source>
</evidence>
<proteinExistence type="inferred from homology"/>
<dbReference type="CDD" id="cd02598">
    <property type="entry name" value="HAD_BPGM"/>
    <property type="match status" value="1"/>
</dbReference>
<keyword evidence="5" id="KW-0460">Magnesium</keyword>
<evidence type="ECO:0000256" key="5">
    <source>
        <dbReference type="ARBA" id="ARBA00022842"/>
    </source>
</evidence>